<dbReference type="OrthoDB" id="9797023at2"/>
<keyword evidence="5" id="KW-1185">Reference proteome</keyword>
<dbReference type="PROSITE" id="PS00819">
    <property type="entry name" value="DPS_2"/>
    <property type="match status" value="1"/>
</dbReference>
<dbReference type="PANTHER" id="PTHR42932:SF3">
    <property type="entry name" value="DNA PROTECTION DURING STARVATION PROTEIN"/>
    <property type="match status" value="1"/>
</dbReference>
<dbReference type="SUPFAM" id="SSF47240">
    <property type="entry name" value="Ferritin-like"/>
    <property type="match status" value="1"/>
</dbReference>
<organism evidence="4 5">
    <name type="scientific">Anatilimnocola aggregata</name>
    <dbReference type="NCBI Taxonomy" id="2528021"/>
    <lineage>
        <taxon>Bacteria</taxon>
        <taxon>Pseudomonadati</taxon>
        <taxon>Planctomycetota</taxon>
        <taxon>Planctomycetia</taxon>
        <taxon>Pirellulales</taxon>
        <taxon>Pirellulaceae</taxon>
        <taxon>Anatilimnocola</taxon>
    </lineage>
</organism>
<dbReference type="PIRSF" id="PIRSF005900">
    <property type="entry name" value="Dps"/>
    <property type="match status" value="1"/>
</dbReference>
<comment type="similarity">
    <text evidence="1 2">Belongs to the Dps family.</text>
</comment>
<dbReference type="CDD" id="cd01043">
    <property type="entry name" value="DPS"/>
    <property type="match status" value="1"/>
</dbReference>
<evidence type="ECO:0000256" key="2">
    <source>
        <dbReference type="RuleBase" id="RU003875"/>
    </source>
</evidence>
<dbReference type="InterPro" id="IPR012347">
    <property type="entry name" value="Ferritin-like"/>
</dbReference>
<evidence type="ECO:0000313" key="4">
    <source>
        <dbReference type="EMBL" id="QDU26162.1"/>
    </source>
</evidence>
<sequence>MADTRNDLAKAKRTKLCTLLNERLRDSIKLGLCAKQAHWNVKGENFIALHKLFDEVYGEVEDYVDNIAERITALGGIADGSVGALAKSEIPDHPVNKSNWKAHVTALSDELAAYGKLVRKDIDTTDELGDKGTADLFTGISRGVDKYLWFVESHLQD</sequence>
<dbReference type="KEGG" id="aagg:ETAA8_12360"/>
<dbReference type="PANTHER" id="PTHR42932">
    <property type="entry name" value="GENERAL STRESS PROTEIN 20U"/>
    <property type="match status" value="1"/>
</dbReference>
<evidence type="ECO:0000259" key="3">
    <source>
        <dbReference type="Pfam" id="PF00210"/>
    </source>
</evidence>
<dbReference type="Proteomes" id="UP000315017">
    <property type="component" value="Chromosome"/>
</dbReference>
<dbReference type="EC" id="1.16.-.-" evidence="4"/>
<name>A0A517Y7N7_9BACT</name>
<dbReference type="AlphaFoldDB" id="A0A517Y7N7"/>
<evidence type="ECO:0000313" key="5">
    <source>
        <dbReference type="Proteomes" id="UP000315017"/>
    </source>
</evidence>
<dbReference type="EMBL" id="CP036274">
    <property type="protein sequence ID" value="QDU26162.1"/>
    <property type="molecule type" value="Genomic_DNA"/>
</dbReference>
<dbReference type="PRINTS" id="PR01346">
    <property type="entry name" value="HELNAPAPROT"/>
</dbReference>
<evidence type="ECO:0000256" key="1">
    <source>
        <dbReference type="ARBA" id="ARBA00009497"/>
    </source>
</evidence>
<dbReference type="InterPro" id="IPR002177">
    <property type="entry name" value="DPS_DNA-bd"/>
</dbReference>
<keyword evidence="4" id="KW-0560">Oxidoreductase</keyword>
<dbReference type="PROSITE" id="PS00818">
    <property type="entry name" value="DPS_1"/>
    <property type="match status" value="1"/>
</dbReference>
<dbReference type="InterPro" id="IPR023188">
    <property type="entry name" value="DPS_DNA-bd_CS"/>
</dbReference>
<gene>
    <name evidence="4" type="primary">dps</name>
    <name evidence="4" type="ORF">ETAA8_12360</name>
</gene>
<dbReference type="InterPro" id="IPR009078">
    <property type="entry name" value="Ferritin-like_SF"/>
</dbReference>
<feature type="domain" description="Ferritin/DPS" evidence="3">
    <location>
        <begin position="19"/>
        <end position="157"/>
    </location>
</feature>
<dbReference type="GO" id="GO:0008199">
    <property type="term" value="F:ferric iron binding"/>
    <property type="evidence" value="ECO:0007669"/>
    <property type="project" value="InterPro"/>
</dbReference>
<dbReference type="NCBIfam" id="NF006975">
    <property type="entry name" value="PRK09448.1"/>
    <property type="match status" value="1"/>
</dbReference>
<dbReference type="GO" id="GO:0016722">
    <property type="term" value="F:oxidoreductase activity, acting on metal ions"/>
    <property type="evidence" value="ECO:0007669"/>
    <property type="project" value="InterPro"/>
</dbReference>
<accession>A0A517Y7N7</accession>
<protein>
    <submittedName>
        <fullName evidence="4">DNA protection during starvation protein</fullName>
        <ecNumber evidence="4">1.16.-.-</ecNumber>
    </submittedName>
</protein>
<dbReference type="RefSeq" id="WP_145086284.1">
    <property type="nucleotide sequence ID" value="NZ_CP036274.1"/>
</dbReference>
<proteinExistence type="inferred from homology"/>
<dbReference type="Gene3D" id="1.20.1260.10">
    <property type="match status" value="1"/>
</dbReference>
<reference evidence="4 5" key="1">
    <citation type="submission" date="2019-02" db="EMBL/GenBank/DDBJ databases">
        <title>Deep-cultivation of Planctomycetes and their phenomic and genomic characterization uncovers novel biology.</title>
        <authorList>
            <person name="Wiegand S."/>
            <person name="Jogler M."/>
            <person name="Boedeker C."/>
            <person name="Pinto D."/>
            <person name="Vollmers J."/>
            <person name="Rivas-Marin E."/>
            <person name="Kohn T."/>
            <person name="Peeters S.H."/>
            <person name="Heuer A."/>
            <person name="Rast P."/>
            <person name="Oberbeckmann S."/>
            <person name="Bunk B."/>
            <person name="Jeske O."/>
            <person name="Meyerdierks A."/>
            <person name="Storesund J.E."/>
            <person name="Kallscheuer N."/>
            <person name="Luecker S."/>
            <person name="Lage O.M."/>
            <person name="Pohl T."/>
            <person name="Merkel B.J."/>
            <person name="Hornburger P."/>
            <person name="Mueller R.-W."/>
            <person name="Bruemmer F."/>
            <person name="Labrenz M."/>
            <person name="Spormann A.M."/>
            <person name="Op den Camp H."/>
            <person name="Overmann J."/>
            <person name="Amann R."/>
            <person name="Jetten M.S.M."/>
            <person name="Mascher T."/>
            <person name="Medema M.H."/>
            <person name="Devos D.P."/>
            <person name="Kaster A.-K."/>
            <person name="Ovreas L."/>
            <person name="Rohde M."/>
            <person name="Galperin M.Y."/>
            <person name="Jogler C."/>
        </authorList>
    </citation>
    <scope>NUCLEOTIDE SEQUENCE [LARGE SCALE GENOMIC DNA]</scope>
    <source>
        <strain evidence="4 5">ETA_A8</strain>
    </source>
</reference>
<dbReference type="InterPro" id="IPR008331">
    <property type="entry name" value="Ferritin_DPS_dom"/>
</dbReference>
<dbReference type="Pfam" id="PF00210">
    <property type="entry name" value="Ferritin"/>
    <property type="match status" value="1"/>
</dbReference>